<feature type="region of interest" description="Disordered" evidence="1">
    <location>
        <begin position="23"/>
        <end position="92"/>
    </location>
</feature>
<feature type="region of interest" description="Disordered" evidence="1">
    <location>
        <begin position="110"/>
        <end position="135"/>
    </location>
</feature>
<name>A0A8H6RTI2_9PEZI</name>
<accession>A0A8H6RTI2</accession>
<sequence>MGTQLSKMKTVSNNQCGCEGASELQMAASPASPASRTPSSNSPHEVFWTTLESPHSPILQTFPASRSASSPADDPDSPTNVSSRPPPSLPEFGLSRIAASTTINNEAKRAISEEADSQEGPKRYKVSQKEEEEEKQKGWSFHLAAIVADDLYWDQGGSFPFDMTSAPPTPPKFWLQSHTDYGPDYTPMSTESWNGQELPQMWHAFSLSWALMLLNLGSEAFTVWESAGEGCIAERVCREDPMR</sequence>
<feature type="compositionally biased region" description="Low complexity" evidence="1">
    <location>
        <begin position="27"/>
        <end position="43"/>
    </location>
</feature>
<comment type="caution">
    <text evidence="2">The sequence shown here is derived from an EMBL/GenBank/DDBJ whole genome shotgun (WGS) entry which is preliminary data.</text>
</comment>
<dbReference type="AlphaFoldDB" id="A0A8H6RTI2"/>
<protein>
    <submittedName>
        <fullName evidence="2">Uncharacterized protein</fullName>
    </submittedName>
</protein>
<evidence type="ECO:0000313" key="2">
    <source>
        <dbReference type="EMBL" id="KAF7195951.1"/>
    </source>
</evidence>
<reference evidence="2" key="1">
    <citation type="submission" date="2020-04" db="EMBL/GenBank/DDBJ databases">
        <title>Draft genome resource of the tomato pathogen Pseudocercospora fuligena.</title>
        <authorList>
            <person name="Zaccaron A."/>
        </authorList>
    </citation>
    <scope>NUCLEOTIDE SEQUENCE</scope>
    <source>
        <strain evidence="2">PF001</strain>
    </source>
</reference>
<evidence type="ECO:0000313" key="3">
    <source>
        <dbReference type="Proteomes" id="UP000660729"/>
    </source>
</evidence>
<evidence type="ECO:0000256" key="1">
    <source>
        <dbReference type="SAM" id="MobiDB-lite"/>
    </source>
</evidence>
<keyword evidence="3" id="KW-1185">Reference proteome</keyword>
<gene>
    <name evidence="2" type="ORF">HII31_02713</name>
</gene>
<proteinExistence type="predicted"/>
<feature type="compositionally biased region" description="Low complexity" evidence="1">
    <location>
        <begin position="63"/>
        <end position="72"/>
    </location>
</feature>
<dbReference type="Proteomes" id="UP000660729">
    <property type="component" value="Unassembled WGS sequence"/>
</dbReference>
<organism evidence="2 3">
    <name type="scientific">Pseudocercospora fuligena</name>
    <dbReference type="NCBI Taxonomy" id="685502"/>
    <lineage>
        <taxon>Eukaryota</taxon>
        <taxon>Fungi</taxon>
        <taxon>Dikarya</taxon>
        <taxon>Ascomycota</taxon>
        <taxon>Pezizomycotina</taxon>
        <taxon>Dothideomycetes</taxon>
        <taxon>Dothideomycetidae</taxon>
        <taxon>Mycosphaerellales</taxon>
        <taxon>Mycosphaerellaceae</taxon>
        <taxon>Pseudocercospora</taxon>
    </lineage>
</organism>
<dbReference type="EMBL" id="JABCIY010000033">
    <property type="protein sequence ID" value="KAF7195951.1"/>
    <property type="molecule type" value="Genomic_DNA"/>
</dbReference>